<proteinExistence type="predicted"/>
<accession>A0A1V9ZBA5</accession>
<gene>
    <name evidence="1" type="ORF">ACHHYP_00207</name>
</gene>
<dbReference type="OrthoDB" id="72189at2759"/>
<evidence type="ECO:0000313" key="1">
    <source>
        <dbReference type="EMBL" id="OQR95232.1"/>
    </source>
</evidence>
<evidence type="ECO:0000313" key="2">
    <source>
        <dbReference type="Proteomes" id="UP000243579"/>
    </source>
</evidence>
<comment type="caution">
    <text evidence="1">The sequence shown here is derived from an EMBL/GenBank/DDBJ whole genome shotgun (WGS) entry which is preliminary data.</text>
</comment>
<organism evidence="1 2">
    <name type="scientific">Achlya hypogyna</name>
    <name type="common">Oomycete</name>
    <name type="synonym">Protoachlya hypogyna</name>
    <dbReference type="NCBI Taxonomy" id="1202772"/>
    <lineage>
        <taxon>Eukaryota</taxon>
        <taxon>Sar</taxon>
        <taxon>Stramenopiles</taxon>
        <taxon>Oomycota</taxon>
        <taxon>Saprolegniomycetes</taxon>
        <taxon>Saprolegniales</taxon>
        <taxon>Achlyaceae</taxon>
        <taxon>Achlya</taxon>
    </lineage>
</organism>
<protein>
    <submittedName>
        <fullName evidence="1">Uncharacterized protein</fullName>
    </submittedName>
</protein>
<dbReference type="STRING" id="1202772.A0A1V9ZBA5"/>
<reference evidence="1 2" key="1">
    <citation type="journal article" date="2014" name="Genome Biol. Evol.">
        <title>The secreted proteins of Achlya hypogyna and Thraustotheca clavata identify the ancestral oomycete secretome and reveal gene acquisitions by horizontal gene transfer.</title>
        <authorList>
            <person name="Misner I."/>
            <person name="Blouin N."/>
            <person name="Leonard G."/>
            <person name="Richards T.A."/>
            <person name="Lane C.E."/>
        </authorList>
    </citation>
    <scope>NUCLEOTIDE SEQUENCE [LARGE SCALE GENOMIC DNA]</scope>
    <source>
        <strain evidence="1 2">ATCC 48635</strain>
    </source>
</reference>
<sequence length="310" mass="33983">MSCCEGGHHSHSHVEGYDIEGDDPTLSACCLKDKKEQAHVARVMSVLRREDVTAKRLEQRHMTHNSGFPQAPAAVAMTSVDPDEISDDDDDEYAYLMDDESIVGGLEHQRRAALQARAALRAQGLGILWGDAEFQVYRRHVSSLDTQALIAAKHNRPTVVARVPADEAANTLISVALVAGAERYLGTCFFGISAACDELLAATCRRSVAGPVLVALSSHGEYIAHKSLASFREEDWDATLLPWLAKCNVLREEFSQPATTATAPSAEDDEEAERTGYDCGHDGCRLKYGYYHEHVGASLETKRDIAAWRQ</sequence>
<name>A0A1V9ZBA5_ACHHY</name>
<keyword evidence="2" id="KW-1185">Reference proteome</keyword>
<dbReference type="AlphaFoldDB" id="A0A1V9ZBA5"/>
<dbReference type="Proteomes" id="UP000243579">
    <property type="component" value="Unassembled WGS sequence"/>
</dbReference>
<dbReference type="EMBL" id="JNBR01000332">
    <property type="protein sequence ID" value="OQR95232.1"/>
    <property type="molecule type" value="Genomic_DNA"/>
</dbReference>